<dbReference type="GO" id="GO:0004540">
    <property type="term" value="F:RNA nuclease activity"/>
    <property type="evidence" value="ECO:0007669"/>
    <property type="project" value="InterPro"/>
</dbReference>
<dbReference type="PANTHER" id="PTHR34139:SF1">
    <property type="entry name" value="RNASE MJ1380-RELATED"/>
    <property type="match status" value="1"/>
</dbReference>
<reference evidence="6 7" key="1">
    <citation type="submission" date="2019-09" db="EMBL/GenBank/DDBJ databases">
        <title>Draft Whole-Genome sequence of Blastochloris sulfoviridis DSM 729.</title>
        <authorList>
            <person name="Meyer T.E."/>
            <person name="Kyndt J.A."/>
        </authorList>
    </citation>
    <scope>NUCLEOTIDE SEQUENCE [LARGE SCALE GENOMIC DNA]</scope>
    <source>
        <strain evidence="6 7">DSM 729</strain>
    </source>
</reference>
<keyword evidence="5" id="KW-0378">Hydrolase</keyword>
<dbReference type="PANTHER" id="PTHR34139">
    <property type="entry name" value="UPF0331 PROTEIN MJ0127"/>
    <property type="match status" value="1"/>
</dbReference>
<evidence type="ECO:0000256" key="1">
    <source>
        <dbReference type="ARBA" id="ARBA00022553"/>
    </source>
</evidence>
<keyword evidence="3" id="KW-0540">Nuclease</keyword>
<dbReference type="InterPro" id="IPR051813">
    <property type="entry name" value="HepT_RNase_toxin"/>
</dbReference>
<keyword evidence="7" id="KW-1185">Reference proteome</keyword>
<keyword evidence="4" id="KW-0547">Nucleotide-binding</keyword>
<evidence type="ECO:0000256" key="5">
    <source>
        <dbReference type="ARBA" id="ARBA00022801"/>
    </source>
</evidence>
<evidence type="ECO:0000256" key="3">
    <source>
        <dbReference type="ARBA" id="ARBA00022722"/>
    </source>
</evidence>
<proteinExistence type="predicted"/>
<evidence type="ECO:0000313" key="6">
    <source>
        <dbReference type="EMBL" id="KAA5596740.1"/>
    </source>
</evidence>
<dbReference type="GO" id="GO:0110001">
    <property type="term" value="C:toxin-antitoxin complex"/>
    <property type="evidence" value="ECO:0007669"/>
    <property type="project" value="InterPro"/>
</dbReference>
<keyword evidence="2" id="KW-1277">Toxin-antitoxin system</keyword>
<evidence type="ECO:0000256" key="2">
    <source>
        <dbReference type="ARBA" id="ARBA00022649"/>
    </source>
</evidence>
<dbReference type="GO" id="GO:0016787">
    <property type="term" value="F:hydrolase activity"/>
    <property type="evidence" value="ECO:0007669"/>
    <property type="project" value="UniProtKB-KW"/>
</dbReference>
<evidence type="ECO:0000256" key="4">
    <source>
        <dbReference type="ARBA" id="ARBA00022741"/>
    </source>
</evidence>
<dbReference type="Pfam" id="PF01934">
    <property type="entry name" value="HepT-like"/>
    <property type="match status" value="1"/>
</dbReference>
<dbReference type="EMBL" id="VWPL01000041">
    <property type="protein sequence ID" value="KAA5596740.1"/>
    <property type="molecule type" value="Genomic_DNA"/>
</dbReference>
<accession>A0A5M6HLK4</accession>
<comment type="caution">
    <text evidence="6">The sequence shown here is derived from an EMBL/GenBank/DDBJ whole genome shotgun (WGS) entry which is preliminary data.</text>
</comment>
<name>A0A5M6HLK4_9HYPH</name>
<dbReference type="OrthoDB" id="4829434at2"/>
<dbReference type="InterPro" id="IPR008201">
    <property type="entry name" value="HepT-like"/>
</dbReference>
<sequence>MSSSFPRARFADIIDNAEAIEFYLRGIDRAAFARDRMRKDAVERCLERISEAARRIGPLAAELFPDVDWSAVRGFGNIARHEYERVSADVIWRIATLELPPVTDAARRALSLLPDDPT</sequence>
<keyword evidence="1" id="KW-0597">Phosphoprotein</keyword>
<dbReference type="GO" id="GO:0000166">
    <property type="term" value="F:nucleotide binding"/>
    <property type="evidence" value="ECO:0007669"/>
    <property type="project" value="UniProtKB-KW"/>
</dbReference>
<organism evidence="6 7">
    <name type="scientific">Blastochloris sulfoviridis</name>
    <dbReference type="NCBI Taxonomy" id="50712"/>
    <lineage>
        <taxon>Bacteria</taxon>
        <taxon>Pseudomonadati</taxon>
        <taxon>Pseudomonadota</taxon>
        <taxon>Alphaproteobacteria</taxon>
        <taxon>Hyphomicrobiales</taxon>
        <taxon>Blastochloridaceae</taxon>
        <taxon>Blastochloris</taxon>
    </lineage>
</organism>
<dbReference type="Proteomes" id="UP000323886">
    <property type="component" value="Unassembled WGS sequence"/>
</dbReference>
<gene>
    <name evidence="6" type="ORF">F1193_15300</name>
</gene>
<protein>
    <submittedName>
        <fullName evidence="6">DUF86 domain-containing protein</fullName>
    </submittedName>
</protein>
<evidence type="ECO:0000313" key="7">
    <source>
        <dbReference type="Proteomes" id="UP000323886"/>
    </source>
</evidence>
<dbReference type="RefSeq" id="WP_150098670.1">
    <property type="nucleotide sequence ID" value="NZ_VWPL01000041.1"/>
</dbReference>
<dbReference type="AlphaFoldDB" id="A0A5M6HLK4"/>